<feature type="domain" description="SWIM-type" evidence="7">
    <location>
        <begin position="219"/>
        <end position="251"/>
    </location>
</feature>
<evidence type="ECO:0000256" key="2">
    <source>
        <dbReference type="ARBA" id="ARBA00022723"/>
    </source>
</evidence>
<evidence type="ECO:0000256" key="6">
    <source>
        <dbReference type="RuleBase" id="RU367018"/>
    </source>
</evidence>
<reference evidence="8 9" key="1">
    <citation type="journal article" date="2022" name="Nat. Plants">
        <title>Genomes of leafy and leafless Platanthera orchids illuminate the evolution of mycoheterotrophy.</title>
        <authorList>
            <person name="Li M.H."/>
            <person name="Liu K.W."/>
            <person name="Li Z."/>
            <person name="Lu H.C."/>
            <person name="Ye Q.L."/>
            <person name="Zhang D."/>
            <person name="Wang J.Y."/>
            <person name="Li Y.F."/>
            <person name="Zhong Z.M."/>
            <person name="Liu X."/>
            <person name="Yu X."/>
            <person name="Liu D.K."/>
            <person name="Tu X.D."/>
            <person name="Liu B."/>
            <person name="Hao Y."/>
            <person name="Liao X.Y."/>
            <person name="Jiang Y.T."/>
            <person name="Sun W.H."/>
            <person name="Chen J."/>
            <person name="Chen Y.Q."/>
            <person name="Ai Y."/>
            <person name="Zhai J.W."/>
            <person name="Wu S.S."/>
            <person name="Zhou Z."/>
            <person name="Hsiao Y.Y."/>
            <person name="Wu W.L."/>
            <person name="Chen Y.Y."/>
            <person name="Lin Y.F."/>
            <person name="Hsu J.L."/>
            <person name="Li C.Y."/>
            <person name="Wang Z.W."/>
            <person name="Zhao X."/>
            <person name="Zhong W.Y."/>
            <person name="Ma X.K."/>
            <person name="Ma L."/>
            <person name="Huang J."/>
            <person name="Chen G.Z."/>
            <person name="Huang M.Z."/>
            <person name="Huang L."/>
            <person name="Peng D.H."/>
            <person name="Luo Y.B."/>
            <person name="Zou S.Q."/>
            <person name="Chen S.P."/>
            <person name="Lan S."/>
            <person name="Tsai W.C."/>
            <person name="Van de Peer Y."/>
            <person name="Liu Z.J."/>
        </authorList>
    </citation>
    <scope>NUCLEOTIDE SEQUENCE [LARGE SCALE GENOMIC DNA]</scope>
    <source>
        <strain evidence="8">Lor287</strain>
    </source>
</reference>
<comment type="caution">
    <text evidence="8">The sequence shown here is derived from an EMBL/GenBank/DDBJ whole genome shotgun (WGS) entry which is preliminary data.</text>
</comment>
<dbReference type="GO" id="GO:0005634">
    <property type="term" value="C:nucleus"/>
    <property type="evidence" value="ECO:0007669"/>
    <property type="project" value="UniProtKB-SubCell"/>
</dbReference>
<dbReference type="AlphaFoldDB" id="A0AAP0BML0"/>
<keyword evidence="9" id="KW-1185">Reference proteome</keyword>
<evidence type="ECO:0000256" key="1">
    <source>
        <dbReference type="ARBA" id="ARBA00005889"/>
    </source>
</evidence>
<evidence type="ECO:0000313" key="9">
    <source>
        <dbReference type="Proteomes" id="UP001418222"/>
    </source>
</evidence>
<organism evidence="8 9">
    <name type="scientific">Platanthera zijinensis</name>
    <dbReference type="NCBI Taxonomy" id="2320716"/>
    <lineage>
        <taxon>Eukaryota</taxon>
        <taxon>Viridiplantae</taxon>
        <taxon>Streptophyta</taxon>
        <taxon>Embryophyta</taxon>
        <taxon>Tracheophyta</taxon>
        <taxon>Spermatophyta</taxon>
        <taxon>Magnoliopsida</taxon>
        <taxon>Liliopsida</taxon>
        <taxon>Asparagales</taxon>
        <taxon>Orchidaceae</taxon>
        <taxon>Orchidoideae</taxon>
        <taxon>Orchideae</taxon>
        <taxon>Orchidinae</taxon>
        <taxon>Platanthera</taxon>
    </lineage>
</organism>
<evidence type="ECO:0000313" key="8">
    <source>
        <dbReference type="EMBL" id="KAK8942549.1"/>
    </source>
</evidence>
<dbReference type="GO" id="GO:0008270">
    <property type="term" value="F:zinc ion binding"/>
    <property type="evidence" value="ECO:0007669"/>
    <property type="project" value="UniProtKB-UniRule"/>
</dbReference>
<dbReference type="EMBL" id="JBBWWQ010000007">
    <property type="protein sequence ID" value="KAK8942549.1"/>
    <property type="molecule type" value="Genomic_DNA"/>
</dbReference>
<evidence type="ECO:0000256" key="3">
    <source>
        <dbReference type="ARBA" id="ARBA00022771"/>
    </source>
</evidence>
<evidence type="ECO:0000259" key="7">
    <source>
        <dbReference type="PROSITE" id="PS50966"/>
    </source>
</evidence>
<accession>A0AAP0BML0</accession>
<comment type="subcellular location">
    <subcellularLocation>
        <location evidence="6">Nucleus</location>
    </subcellularLocation>
</comment>
<sequence>MAVAIERVMTKTRHRLCQWHISKKAPSKVPSFNHDRVVRTCFYNCMNKCDGEDEFNRYWHEMIEKGCLHENRWLKDLHNIRRRWSTAFNKDVLDLGILSTQRSESANNCLHGCSKPTSALVECFSGMEKLVSSWRRNERDEDYKCKQGDVCLRYKASFLLKQTSKQYSRKMFALFEKNFMLGVLGVNVVDENKYDERNILYITMHNDPADGDKRWFVSYDSVTNQAQCSCRGFETNGLLCSHILRIYNLRNVRQIPGPYVLKRFSMKAKKDIYLPESIPSTNYDSDLIFRNELMRFSYDLARRVEGCTIAKEHVVSSINVLSKQIDHLIDGEEKQRNNNIPESEKVTVTMNNPPLKRPKGVSNARMKAHWERGRRQTRITLSYLLFNM</sequence>
<name>A0AAP0BML0_9ASPA</name>
<evidence type="ECO:0000256" key="4">
    <source>
        <dbReference type="ARBA" id="ARBA00022833"/>
    </source>
</evidence>
<dbReference type="Proteomes" id="UP001418222">
    <property type="component" value="Unassembled WGS sequence"/>
</dbReference>
<dbReference type="InterPro" id="IPR007527">
    <property type="entry name" value="Znf_SWIM"/>
</dbReference>
<keyword evidence="2 6" id="KW-0479">Metal-binding</keyword>
<dbReference type="PROSITE" id="PS50966">
    <property type="entry name" value="ZF_SWIM"/>
    <property type="match status" value="1"/>
</dbReference>
<keyword evidence="6" id="KW-0539">Nucleus</keyword>
<gene>
    <name evidence="8" type="primary">FRS7</name>
    <name evidence="8" type="ORF">KSP39_PZI009545</name>
</gene>
<dbReference type="PANTHER" id="PTHR31669">
    <property type="entry name" value="PROTEIN FAR1-RELATED SEQUENCE 10-RELATED"/>
    <property type="match status" value="1"/>
</dbReference>
<dbReference type="InterPro" id="IPR031052">
    <property type="entry name" value="FHY3/FAR1"/>
</dbReference>
<dbReference type="SMART" id="SM00575">
    <property type="entry name" value="ZnF_PMZ"/>
    <property type="match status" value="1"/>
</dbReference>
<comment type="function">
    <text evidence="6">Putative transcription activator involved in regulating light control of development.</text>
</comment>
<comment type="similarity">
    <text evidence="1 6">Belongs to the FHY3/FAR1 family.</text>
</comment>
<dbReference type="GO" id="GO:0006355">
    <property type="term" value="P:regulation of DNA-templated transcription"/>
    <property type="evidence" value="ECO:0007669"/>
    <property type="project" value="UniProtKB-UniRule"/>
</dbReference>
<protein>
    <recommendedName>
        <fullName evidence="6">Protein FAR1-RELATED SEQUENCE</fullName>
    </recommendedName>
</protein>
<proteinExistence type="inferred from homology"/>
<keyword evidence="4 6" id="KW-0862">Zinc</keyword>
<evidence type="ECO:0000256" key="5">
    <source>
        <dbReference type="PROSITE-ProRule" id="PRU00325"/>
    </source>
</evidence>
<dbReference type="PANTHER" id="PTHR31669:SF302">
    <property type="entry name" value="PROTEIN FAR1-RELATED SEQUENCE"/>
    <property type="match status" value="1"/>
</dbReference>
<dbReference type="Pfam" id="PF04434">
    <property type="entry name" value="SWIM"/>
    <property type="match status" value="1"/>
</dbReference>
<keyword evidence="3 5" id="KW-0863">Zinc-finger</keyword>
<dbReference type="InterPro" id="IPR006564">
    <property type="entry name" value="Znf_PMZ"/>
</dbReference>